<feature type="compositionally biased region" description="Basic and acidic residues" evidence="1">
    <location>
        <begin position="298"/>
        <end position="307"/>
    </location>
</feature>
<evidence type="ECO:0000313" key="2">
    <source>
        <dbReference type="EMBL" id="KAK9889858.1"/>
    </source>
</evidence>
<organism evidence="2 3">
    <name type="scientific">Henosepilachna vigintioctopunctata</name>
    <dbReference type="NCBI Taxonomy" id="420089"/>
    <lineage>
        <taxon>Eukaryota</taxon>
        <taxon>Metazoa</taxon>
        <taxon>Ecdysozoa</taxon>
        <taxon>Arthropoda</taxon>
        <taxon>Hexapoda</taxon>
        <taxon>Insecta</taxon>
        <taxon>Pterygota</taxon>
        <taxon>Neoptera</taxon>
        <taxon>Endopterygota</taxon>
        <taxon>Coleoptera</taxon>
        <taxon>Polyphaga</taxon>
        <taxon>Cucujiformia</taxon>
        <taxon>Coccinelloidea</taxon>
        <taxon>Coccinellidae</taxon>
        <taxon>Epilachninae</taxon>
        <taxon>Epilachnini</taxon>
        <taxon>Henosepilachna</taxon>
    </lineage>
</organism>
<keyword evidence="3" id="KW-1185">Reference proteome</keyword>
<evidence type="ECO:0000256" key="1">
    <source>
        <dbReference type="SAM" id="MobiDB-lite"/>
    </source>
</evidence>
<comment type="caution">
    <text evidence="2">The sequence shown here is derived from an EMBL/GenBank/DDBJ whole genome shotgun (WGS) entry which is preliminary data.</text>
</comment>
<name>A0AAW1V8W7_9CUCU</name>
<dbReference type="Proteomes" id="UP001431783">
    <property type="component" value="Unassembled WGS sequence"/>
</dbReference>
<sequence>MKRIIIPAGTVSGKKDYILEIPFDPQDRDNGEDAIYILEDKSSKSSYKSLSDYFYDENNNNYANQEFVNQYPFEQQSEFYMDPNKYQDPSVQSSYYSSSANPYSYNTAANKVEYISSELSPQAKIIPPPYDYLDAPLPARSSYYKSLGVADVENHKTNYNNNETLRKSRFSHPRKYMRFNRLGVSDFLSPIPDQQAQQKADSIANSNNFPSDNGNINPYNNMASVETTTSFNVPNSENAMYRPYRRSYIPTYPYKSPAEYLRKYRQHLDQNLGQNSFQQYESKGDNRLKLKMQTRSNSPERFDETKPPEATYDVTQSPYISRRNSRVDQHAYREARYSKPSSPTNMSTTVKKQIISKKVNEIPQTPSGQTSMYEQHSNHSRMDKIYKYCSPTNEEVRFAMPVPDEYQEYHETRNDSHKQTFRTLPGTSVVSNPANVKIRNVDYSIKQ</sequence>
<accession>A0AAW1V8W7</accession>
<dbReference type="AlphaFoldDB" id="A0AAW1V8W7"/>
<feature type="region of interest" description="Disordered" evidence="1">
    <location>
        <begin position="293"/>
        <end position="312"/>
    </location>
</feature>
<protein>
    <submittedName>
        <fullName evidence="2">Uncharacterized protein</fullName>
    </submittedName>
</protein>
<evidence type="ECO:0000313" key="3">
    <source>
        <dbReference type="Proteomes" id="UP001431783"/>
    </source>
</evidence>
<proteinExistence type="predicted"/>
<gene>
    <name evidence="2" type="ORF">WA026_007224</name>
</gene>
<dbReference type="EMBL" id="JARQZJ010000123">
    <property type="protein sequence ID" value="KAK9889858.1"/>
    <property type="molecule type" value="Genomic_DNA"/>
</dbReference>
<reference evidence="2 3" key="1">
    <citation type="submission" date="2023-03" db="EMBL/GenBank/DDBJ databases">
        <title>Genome insight into feeding habits of ladybird beetles.</title>
        <authorList>
            <person name="Li H.-S."/>
            <person name="Huang Y.-H."/>
            <person name="Pang H."/>
        </authorList>
    </citation>
    <scope>NUCLEOTIDE SEQUENCE [LARGE SCALE GENOMIC DNA]</scope>
    <source>
        <strain evidence="2">SYSU_2023b</strain>
        <tissue evidence="2">Whole body</tissue>
    </source>
</reference>